<gene>
    <name evidence="4" type="ORF">OIK44_21875</name>
</gene>
<evidence type="ECO:0000313" key="5">
    <source>
        <dbReference type="Proteomes" id="UP001221208"/>
    </source>
</evidence>
<evidence type="ECO:0000313" key="4">
    <source>
        <dbReference type="EMBL" id="MDC8760244.1"/>
    </source>
</evidence>
<dbReference type="InterPro" id="IPR038765">
    <property type="entry name" value="Papain-like_cys_pep_sf"/>
</dbReference>
<dbReference type="Pfam" id="PF12969">
    <property type="entry name" value="DUF3857"/>
    <property type="match status" value="1"/>
</dbReference>
<evidence type="ECO:0000259" key="3">
    <source>
        <dbReference type="Pfam" id="PF12969"/>
    </source>
</evidence>
<feature type="signal peptide" evidence="1">
    <location>
        <begin position="1"/>
        <end position="26"/>
    </location>
</feature>
<dbReference type="InterPro" id="IPR002931">
    <property type="entry name" value="Transglutaminase-like"/>
</dbReference>
<feature type="chain" id="PRO_5046271840" evidence="1">
    <location>
        <begin position="27"/>
        <end position="621"/>
    </location>
</feature>
<comment type="caution">
    <text evidence="4">The sequence shown here is derived from an EMBL/GenBank/DDBJ whole genome shotgun (WGS) entry which is preliminary data.</text>
</comment>
<dbReference type="InterPro" id="IPR024618">
    <property type="entry name" value="DUF3857"/>
</dbReference>
<dbReference type="EMBL" id="JAQQXR010000011">
    <property type="protein sequence ID" value="MDC8760244.1"/>
    <property type="molecule type" value="Genomic_DNA"/>
</dbReference>
<accession>A0ABT5K5R9</accession>
<feature type="domain" description="Transglutaminase-like" evidence="2">
    <location>
        <begin position="261"/>
        <end position="333"/>
    </location>
</feature>
<organism evidence="4 5">
    <name type="scientific">Janthinobacterium fluminis</name>
    <dbReference type="NCBI Taxonomy" id="2987524"/>
    <lineage>
        <taxon>Bacteria</taxon>
        <taxon>Pseudomonadati</taxon>
        <taxon>Pseudomonadota</taxon>
        <taxon>Betaproteobacteria</taxon>
        <taxon>Burkholderiales</taxon>
        <taxon>Oxalobacteraceae</taxon>
        <taxon>Janthinobacterium</taxon>
    </lineage>
</organism>
<name>A0ABT5K5R9_9BURK</name>
<evidence type="ECO:0000256" key="1">
    <source>
        <dbReference type="SAM" id="SignalP"/>
    </source>
</evidence>
<sequence>MRIAFPSPRRVAAALLCAAACCGAQARDTGTDAAVVIERYAQSYVVAADGSYTLTVDDERSIVLERAIGPHGQYYISYNGTLDSVGAIAAYTEKPDGRRLAVGPAQIRDQHEPLSAEAPMFQDIRVKVIVFPDVAVGDRLVLHYVLTRSGALFPGHFEDLSSSQFFLNKAFSLRYDLPEDMPLYADAVGFAPVAIASPPGRRRYQWNYIPGENSRIEADSVSYLDYGKRLAVSTFGGYAAFARAYEAGARGKAAVTPAIAALARQLTASRTDPRSQALALSDWVRKHIRYVAVYIGPGGVVPHAADSVLAQRYGDCKDHAVLLEALLAAAGIDSSGALLNNGNVFRLPDAPTLGIFNHIITYIPSLDLYLDPTAETIAAGYLPKQDLGKPVLLLKSGRLAATPASQAEHSRNRITFQIGKNGNSLFRVTKTSAGAIAEPYRQALRGTGQAERDALVERMLQGVGQRGYGVVDPGRLDGNGDEYQMVFAGVSDNFANLPGQAGIATAFSFWGGVAETVYALAQEKERSQDYICPAVDSEDETRFEFAPEVSILALPAELALRQGQLDYRADYRRAGNTVTVRRSLKFKPAGMVCTAADFQRLRPLVEQMVRDLKSQVIVEVR</sequence>
<dbReference type="Gene3D" id="3.10.620.30">
    <property type="match status" value="1"/>
</dbReference>
<keyword evidence="1" id="KW-0732">Signal</keyword>
<reference evidence="4 5" key="1">
    <citation type="submission" date="2022-10" db="EMBL/GenBank/DDBJ databases">
        <title>Janthinobacterium sp. hw3 Genome sequencing.</title>
        <authorList>
            <person name="Park S."/>
        </authorList>
    </citation>
    <scope>NUCLEOTIDE SEQUENCE [LARGE SCALE GENOMIC DNA]</scope>
    <source>
        <strain evidence="5">hw3</strain>
    </source>
</reference>
<dbReference type="Gene3D" id="2.60.40.3140">
    <property type="match status" value="1"/>
</dbReference>
<evidence type="ECO:0000259" key="2">
    <source>
        <dbReference type="Pfam" id="PF01841"/>
    </source>
</evidence>
<dbReference type="RefSeq" id="WP_273673896.1">
    <property type="nucleotide sequence ID" value="NZ_JAQQXR010000011.1"/>
</dbReference>
<dbReference type="Proteomes" id="UP001221208">
    <property type="component" value="Unassembled WGS sequence"/>
</dbReference>
<dbReference type="SUPFAM" id="SSF54001">
    <property type="entry name" value="Cysteine proteinases"/>
    <property type="match status" value="1"/>
</dbReference>
<feature type="domain" description="DUF3857" evidence="3">
    <location>
        <begin position="48"/>
        <end position="207"/>
    </location>
</feature>
<keyword evidence="5" id="KW-1185">Reference proteome</keyword>
<dbReference type="Gene3D" id="2.60.120.1130">
    <property type="match status" value="1"/>
</dbReference>
<proteinExistence type="predicted"/>
<protein>
    <submittedName>
        <fullName evidence="4">DUF3857 domain-containing protein</fullName>
    </submittedName>
</protein>
<dbReference type="Pfam" id="PF01841">
    <property type="entry name" value="Transglut_core"/>
    <property type="match status" value="1"/>
</dbReference>